<name>A0A4R2TR47_9FIRM</name>
<evidence type="ECO:0000313" key="2">
    <source>
        <dbReference type="Proteomes" id="UP000295504"/>
    </source>
</evidence>
<dbReference type="Proteomes" id="UP000295504">
    <property type="component" value="Unassembled WGS sequence"/>
</dbReference>
<proteinExistence type="predicted"/>
<accession>A0A4R2TR47</accession>
<organism evidence="1 2">
    <name type="scientific">Serpentinicella alkaliphila</name>
    <dbReference type="NCBI Taxonomy" id="1734049"/>
    <lineage>
        <taxon>Bacteria</taxon>
        <taxon>Bacillati</taxon>
        <taxon>Bacillota</taxon>
        <taxon>Clostridia</taxon>
        <taxon>Peptostreptococcales</taxon>
        <taxon>Natronincolaceae</taxon>
        <taxon>Serpentinicella</taxon>
    </lineage>
</organism>
<dbReference type="AlphaFoldDB" id="A0A4R2TR47"/>
<dbReference type="RefSeq" id="WP_132847664.1">
    <property type="nucleotide sequence ID" value="NZ_CP058648.1"/>
</dbReference>
<protein>
    <submittedName>
        <fullName evidence="1">Uncharacterized protein</fullName>
    </submittedName>
</protein>
<sequence>MRLIARFPEQRQASALIDSLRNVGLDRKDMIVSDLAKEQKFSSFDEAAEEVIFIKTEREGLGELGTFADGIPGLEGKNEGIIVAVETSKHNSNRVREIMEQSGAAQIIQD</sequence>
<evidence type="ECO:0000313" key="1">
    <source>
        <dbReference type="EMBL" id="TCQ05192.1"/>
    </source>
</evidence>
<keyword evidence="2" id="KW-1185">Reference proteome</keyword>
<comment type="caution">
    <text evidence="1">The sequence shown here is derived from an EMBL/GenBank/DDBJ whole genome shotgun (WGS) entry which is preliminary data.</text>
</comment>
<reference evidence="1 2" key="1">
    <citation type="submission" date="2019-03" db="EMBL/GenBank/DDBJ databases">
        <title>Genomic Encyclopedia of Type Strains, Phase IV (KMG-IV): sequencing the most valuable type-strain genomes for metagenomic binning, comparative biology and taxonomic classification.</title>
        <authorList>
            <person name="Goeker M."/>
        </authorList>
    </citation>
    <scope>NUCLEOTIDE SEQUENCE [LARGE SCALE GENOMIC DNA]</scope>
    <source>
        <strain evidence="1 2">DSM 100013</strain>
    </source>
</reference>
<dbReference type="OrthoDB" id="1957466at2"/>
<dbReference type="EMBL" id="SLYC01000005">
    <property type="protein sequence ID" value="TCQ05192.1"/>
    <property type="molecule type" value="Genomic_DNA"/>
</dbReference>
<gene>
    <name evidence="1" type="ORF">EDD79_10057</name>
</gene>